<reference evidence="2" key="1">
    <citation type="submission" date="2022-05" db="EMBL/GenBank/DDBJ databases">
        <title>Schlegelella sp. nov., isolated from mangrove soil.</title>
        <authorList>
            <person name="Liu Y."/>
            <person name="Ge X."/>
            <person name="Liu W."/>
        </authorList>
    </citation>
    <scope>NUCLEOTIDE SEQUENCE</scope>
    <source>
        <strain evidence="2">S2-27</strain>
    </source>
</reference>
<evidence type="ECO:0008006" key="4">
    <source>
        <dbReference type="Google" id="ProtNLM"/>
    </source>
</evidence>
<sequence>MNAIDHAAAAQLRRPSHLERAARRHYTPRRALREDTMSIWKPAVSVFRGGTEEIRRLYGSRVRARISLRGIAVYNPAATRPQTCDIEQGAVGFVTHPHPHRFDFLLAFPSDQGRLPRDIQALSRLASFKVVEVNEPTFKQQFEIEVQ</sequence>
<gene>
    <name evidence="2" type="ORF">M8A51_08500</name>
</gene>
<evidence type="ECO:0000313" key="2">
    <source>
        <dbReference type="EMBL" id="MCM5679571.1"/>
    </source>
</evidence>
<keyword evidence="3" id="KW-1185">Reference proteome</keyword>
<comment type="caution">
    <text evidence="2">The sequence shown here is derived from an EMBL/GenBank/DDBJ whole genome shotgun (WGS) entry which is preliminary data.</text>
</comment>
<evidence type="ECO:0000313" key="3">
    <source>
        <dbReference type="Proteomes" id="UP001165541"/>
    </source>
</evidence>
<evidence type="ECO:0000256" key="1">
    <source>
        <dbReference type="SAM" id="MobiDB-lite"/>
    </source>
</evidence>
<dbReference type="RefSeq" id="WP_251777772.1">
    <property type="nucleotide sequence ID" value="NZ_JAMKFE010000004.1"/>
</dbReference>
<dbReference type="Proteomes" id="UP001165541">
    <property type="component" value="Unassembled WGS sequence"/>
</dbReference>
<protein>
    <recommendedName>
        <fullName evidence="4">PilZ domain-containing protein</fullName>
    </recommendedName>
</protein>
<proteinExistence type="predicted"/>
<feature type="region of interest" description="Disordered" evidence="1">
    <location>
        <begin position="1"/>
        <end position="24"/>
    </location>
</feature>
<dbReference type="EMBL" id="JAMKFE010000004">
    <property type="protein sequence ID" value="MCM5679571.1"/>
    <property type="molecule type" value="Genomic_DNA"/>
</dbReference>
<accession>A0ABT0YLF9</accession>
<organism evidence="2 3">
    <name type="scientific">Caldimonas mangrovi</name>
    <dbReference type="NCBI Taxonomy" id="2944811"/>
    <lineage>
        <taxon>Bacteria</taxon>
        <taxon>Pseudomonadati</taxon>
        <taxon>Pseudomonadota</taxon>
        <taxon>Betaproteobacteria</taxon>
        <taxon>Burkholderiales</taxon>
        <taxon>Sphaerotilaceae</taxon>
        <taxon>Caldimonas</taxon>
    </lineage>
</organism>
<name>A0ABT0YLF9_9BURK</name>